<evidence type="ECO:0008006" key="4">
    <source>
        <dbReference type="Google" id="ProtNLM"/>
    </source>
</evidence>
<dbReference type="AlphaFoldDB" id="C7QC17"/>
<sequence length="415" mass="46570">MTEIQLPDQAADTPRPLDLSRPVVLHTLTFLEEGEDVTVGRQDINSFCVLPADGAALLKELGAGRTPEEVASWYAQTYDQEVNMQDFLEAMEELGFLAADAAEVRQVAPVRWQRLGRAVFSPPAMAGYCALIAAAAFEMARDHRLLPQYHNLFFSPYVMVISLTIYLLQVPLVALHEGFHALAGRRLGLNTSFGFGRRLWFIVVETSMDGLVTVPRRKRYWPILCGMFADLLSIAVLTLIGAAARRPDGSEPLAAAICLTLAFATLIRFLWQFYFYLRTDMYFVAVTVLGCVDLHEAARRINSNRMWRLLRRTDKLADEEELHPTDRRVGRWYSWLLILGYGFSLGTALAFGLPAALKVVQLMWDHVAHSTGAGGVLDTVVFVLVNLAQGAFLGFLFLRERRRRRTAVKLQHVIA</sequence>
<keyword evidence="3" id="KW-1185">Reference proteome</keyword>
<feature type="transmembrane region" description="Helical" evidence="1">
    <location>
        <begin position="157"/>
        <end position="175"/>
    </location>
</feature>
<keyword evidence="1" id="KW-0812">Transmembrane</keyword>
<evidence type="ECO:0000313" key="2">
    <source>
        <dbReference type="EMBL" id="ACU72636.1"/>
    </source>
</evidence>
<feature type="transmembrane region" description="Helical" evidence="1">
    <location>
        <begin position="332"/>
        <end position="356"/>
    </location>
</feature>
<feature type="transmembrane region" description="Helical" evidence="1">
    <location>
        <begin position="220"/>
        <end position="241"/>
    </location>
</feature>
<keyword evidence="1" id="KW-0472">Membrane</keyword>
<evidence type="ECO:0000256" key="1">
    <source>
        <dbReference type="SAM" id="Phobius"/>
    </source>
</evidence>
<dbReference type="Proteomes" id="UP000000851">
    <property type="component" value="Chromosome"/>
</dbReference>
<feature type="transmembrane region" description="Helical" evidence="1">
    <location>
        <begin position="115"/>
        <end position="137"/>
    </location>
</feature>
<gene>
    <name evidence="2" type="ordered locus">Caci_3734</name>
</gene>
<feature type="transmembrane region" description="Helical" evidence="1">
    <location>
        <begin position="253"/>
        <end position="275"/>
    </location>
</feature>
<organism evidence="2 3">
    <name type="scientific">Catenulispora acidiphila (strain DSM 44928 / JCM 14897 / NBRC 102108 / NRRL B-24433 / ID139908)</name>
    <dbReference type="NCBI Taxonomy" id="479433"/>
    <lineage>
        <taxon>Bacteria</taxon>
        <taxon>Bacillati</taxon>
        <taxon>Actinomycetota</taxon>
        <taxon>Actinomycetes</taxon>
        <taxon>Catenulisporales</taxon>
        <taxon>Catenulisporaceae</taxon>
        <taxon>Catenulispora</taxon>
    </lineage>
</organism>
<dbReference type="OrthoDB" id="4515621at2"/>
<dbReference type="KEGG" id="cai:Caci_3734"/>
<proteinExistence type="predicted"/>
<dbReference type="eggNOG" id="COG1994">
    <property type="taxonomic scope" value="Bacteria"/>
</dbReference>
<dbReference type="EMBL" id="CP001700">
    <property type="protein sequence ID" value="ACU72636.1"/>
    <property type="molecule type" value="Genomic_DNA"/>
</dbReference>
<dbReference type="HOGENOM" id="CLU_054755_0_0_11"/>
<keyword evidence="1" id="KW-1133">Transmembrane helix</keyword>
<feature type="transmembrane region" description="Helical" evidence="1">
    <location>
        <begin position="376"/>
        <end position="398"/>
    </location>
</feature>
<protein>
    <recommendedName>
        <fullName evidence="4">PqqD family protein</fullName>
    </recommendedName>
</protein>
<dbReference type="RefSeq" id="WP_015792365.1">
    <property type="nucleotide sequence ID" value="NC_013131.1"/>
</dbReference>
<accession>C7QC17</accession>
<reference evidence="2 3" key="1">
    <citation type="journal article" date="2009" name="Stand. Genomic Sci.">
        <title>Complete genome sequence of Catenulispora acidiphila type strain (ID 139908).</title>
        <authorList>
            <person name="Copeland A."/>
            <person name="Lapidus A."/>
            <person name="Glavina Del Rio T."/>
            <person name="Nolan M."/>
            <person name="Lucas S."/>
            <person name="Chen F."/>
            <person name="Tice H."/>
            <person name="Cheng J.F."/>
            <person name="Bruce D."/>
            <person name="Goodwin L."/>
            <person name="Pitluck S."/>
            <person name="Mikhailova N."/>
            <person name="Pati A."/>
            <person name="Ivanova N."/>
            <person name="Mavromatis K."/>
            <person name="Chen A."/>
            <person name="Palaniappan K."/>
            <person name="Chain P."/>
            <person name="Land M."/>
            <person name="Hauser L."/>
            <person name="Chang Y.J."/>
            <person name="Jeffries C.D."/>
            <person name="Chertkov O."/>
            <person name="Brettin T."/>
            <person name="Detter J.C."/>
            <person name="Han C."/>
            <person name="Ali Z."/>
            <person name="Tindall B.J."/>
            <person name="Goker M."/>
            <person name="Bristow J."/>
            <person name="Eisen J.A."/>
            <person name="Markowitz V."/>
            <person name="Hugenholtz P."/>
            <person name="Kyrpides N.C."/>
            <person name="Klenk H.P."/>
        </authorList>
    </citation>
    <scope>NUCLEOTIDE SEQUENCE [LARGE SCALE GENOMIC DNA]</scope>
    <source>
        <strain evidence="3">DSM 44928 / JCM 14897 / NBRC 102108 / NRRL B-24433 / ID139908</strain>
    </source>
</reference>
<dbReference type="InParanoid" id="C7QC17"/>
<evidence type="ECO:0000313" key="3">
    <source>
        <dbReference type="Proteomes" id="UP000000851"/>
    </source>
</evidence>
<name>C7QC17_CATAD</name>